<dbReference type="AlphaFoldDB" id="A0A565C1T0"/>
<accession>A0A565C1T0</accession>
<evidence type="ECO:0000313" key="2">
    <source>
        <dbReference type="Proteomes" id="UP000489600"/>
    </source>
</evidence>
<comment type="caution">
    <text evidence="1">The sequence shown here is derived from an EMBL/GenBank/DDBJ whole genome shotgun (WGS) entry which is preliminary data.</text>
</comment>
<dbReference type="OrthoDB" id="598775at2759"/>
<sequence>MKISLCLVKANPRALFLANKDGKSPMYLAVEARVVSLVKAILNDNAQGQTSNLASRLEGRKSLVQGALKAKNREIVDIILTEDPSLINERDEEG</sequence>
<organism evidence="1 2">
    <name type="scientific">Arabis nemorensis</name>
    <dbReference type="NCBI Taxonomy" id="586526"/>
    <lineage>
        <taxon>Eukaryota</taxon>
        <taxon>Viridiplantae</taxon>
        <taxon>Streptophyta</taxon>
        <taxon>Embryophyta</taxon>
        <taxon>Tracheophyta</taxon>
        <taxon>Spermatophyta</taxon>
        <taxon>Magnoliopsida</taxon>
        <taxon>eudicotyledons</taxon>
        <taxon>Gunneridae</taxon>
        <taxon>Pentapetalae</taxon>
        <taxon>rosids</taxon>
        <taxon>malvids</taxon>
        <taxon>Brassicales</taxon>
        <taxon>Brassicaceae</taxon>
        <taxon>Arabideae</taxon>
        <taxon>Arabis</taxon>
    </lineage>
</organism>
<gene>
    <name evidence="1" type="ORF">ANE_LOCUS18043</name>
</gene>
<protein>
    <submittedName>
        <fullName evidence="1">Uncharacterized protein</fullName>
    </submittedName>
</protein>
<reference evidence="1" key="1">
    <citation type="submission" date="2019-07" db="EMBL/GenBank/DDBJ databases">
        <authorList>
            <person name="Dittberner H."/>
        </authorList>
    </citation>
    <scope>NUCLEOTIDE SEQUENCE [LARGE SCALE GENOMIC DNA]</scope>
</reference>
<proteinExistence type="predicted"/>
<evidence type="ECO:0000313" key="1">
    <source>
        <dbReference type="EMBL" id="VVB07599.1"/>
    </source>
</evidence>
<dbReference type="Gene3D" id="1.25.40.20">
    <property type="entry name" value="Ankyrin repeat-containing domain"/>
    <property type="match status" value="1"/>
</dbReference>
<dbReference type="InterPro" id="IPR036770">
    <property type="entry name" value="Ankyrin_rpt-contain_sf"/>
</dbReference>
<dbReference type="EMBL" id="CABITT030000006">
    <property type="protein sequence ID" value="VVB07599.1"/>
    <property type="molecule type" value="Genomic_DNA"/>
</dbReference>
<name>A0A565C1T0_9BRAS</name>
<keyword evidence="2" id="KW-1185">Reference proteome</keyword>
<dbReference type="Proteomes" id="UP000489600">
    <property type="component" value="Unassembled WGS sequence"/>
</dbReference>